<evidence type="ECO:0000259" key="5">
    <source>
        <dbReference type="PROSITE" id="PS50970"/>
    </source>
</evidence>
<dbReference type="OrthoDB" id="9803687at2"/>
<organism evidence="6 7">
    <name type="scientific">Cobetia crustatorum</name>
    <dbReference type="NCBI Taxonomy" id="553385"/>
    <lineage>
        <taxon>Bacteria</taxon>
        <taxon>Pseudomonadati</taxon>
        <taxon>Pseudomonadota</taxon>
        <taxon>Gammaproteobacteria</taxon>
        <taxon>Oceanospirillales</taxon>
        <taxon>Halomonadaceae</taxon>
        <taxon>Cobetia</taxon>
    </lineage>
</organism>
<reference evidence="6 7" key="1">
    <citation type="submission" date="2019-07" db="EMBL/GenBank/DDBJ databases">
        <title>Diversity of Bacteria from Kongsfjorden, Arctic.</title>
        <authorList>
            <person name="Yu Y."/>
        </authorList>
    </citation>
    <scope>NUCLEOTIDE SEQUENCE [LARGE SCALE GENOMIC DNA]</scope>
    <source>
        <strain evidence="6 7">SM1923</strain>
    </source>
</reference>
<keyword evidence="3 4" id="KW-0862">Zinc</keyword>
<feature type="binding site" evidence="3 4">
    <location>
        <position position="301"/>
    </location>
    <ligand>
        <name>Zn(2+)</name>
        <dbReference type="ChEBI" id="CHEBI:29105"/>
    </ligand>
</feature>
<dbReference type="PROSITE" id="PS50970">
    <property type="entry name" value="HCY"/>
    <property type="match status" value="1"/>
</dbReference>
<evidence type="ECO:0000256" key="1">
    <source>
        <dbReference type="ARBA" id="ARBA00022603"/>
    </source>
</evidence>
<keyword evidence="2 4" id="KW-0808">Transferase</keyword>
<dbReference type="PANTHER" id="PTHR11103:SF18">
    <property type="entry name" value="SLR1189 PROTEIN"/>
    <property type="match status" value="1"/>
</dbReference>
<feature type="domain" description="Hcy-binding" evidence="5">
    <location>
        <begin position="18"/>
        <end position="315"/>
    </location>
</feature>
<dbReference type="Gene3D" id="3.20.20.330">
    <property type="entry name" value="Homocysteine-binding-like domain"/>
    <property type="match status" value="1"/>
</dbReference>
<keyword evidence="1 4" id="KW-0489">Methyltransferase</keyword>
<keyword evidence="3 4" id="KW-0479">Metal-binding</keyword>
<feature type="binding site" evidence="3 4">
    <location>
        <position position="300"/>
    </location>
    <ligand>
        <name>Zn(2+)</name>
        <dbReference type="ChEBI" id="CHEBI:29105"/>
    </ligand>
</feature>
<protein>
    <submittedName>
        <fullName evidence="6">Homocysteine S-methyltransferase family protein</fullName>
    </submittedName>
</protein>
<name>A0A558HY03_9GAMM</name>
<evidence type="ECO:0000256" key="3">
    <source>
        <dbReference type="PIRSR" id="PIRSR037505-2"/>
    </source>
</evidence>
<dbReference type="SUPFAM" id="SSF82282">
    <property type="entry name" value="Homocysteine S-methyltransferase"/>
    <property type="match status" value="1"/>
</dbReference>
<dbReference type="GO" id="GO:0009086">
    <property type="term" value="P:methionine biosynthetic process"/>
    <property type="evidence" value="ECO:0007669"/>
    <property type="project" value="InterPro"/>
</dbReference>
<dbReference type="GO" id="GO:0008270">
    <property type="term" value="F:zinc ion binding"/>
    <property type="evidence" value="ECO:0007669"/>
    <property type="project" value="InterPro"/>
</dbReference>
<evidence type="ECO:0000256" key="2">
    <source>
        <dbReference type="ARBA" id="ARBA00022679"/>
    </source>
</evidence>
<dbReference type="PIRSF" id="PIRSF037505">
    <property type="entry name" value="Betaine_HMT"/>
    <property type="match status" value="1"/>
</dbReference>
<comment type="cofactor">
    <cofactor evidence="3">
        <name>Zn(2+)</name>
        <dbReference type="ChEBI" id="CHEBI:29105"/>
    </cofactor>
    <text evidence="3">Binds 1 zinc ion per subunit.</text>
</comment>
<sequence length="328" mass="33799">MSSKTSGGCVERVEGTEVGVETVTKSGAVVLLDGGMGQELIRRSGCTPTPLWSTQVMLDQPEMVRDLHLDFIRAGARVITLNTYTATPQRLELAGAGDSIERVHAAATQAARDAIALSGEAGIKVAGCLPPLVATYRPDVAPDYVVSLASYRTLVALQAPHVDVLLCEAMSSCNEARAAATAALESELPVWVALTVKDDQPSTLRSGEPLAEAITLLESLGVSAILLNCSAPEAIGGSVSTLLASTLPTGAYANGFTSVAALQPGGTVSELKARQDLGPEQYATLALGWIKAGISIVGGCCEVGPAHIACLAERLKAAGYSLESSLAK</sequence>
<dbReference type="GO" id="GO:0008168">
    <property type="term" value="F:methyltransferase activity"/>
    <property type="evidence" value="ECO:0007669"/>
    <property type="project" value="UniProtKB-UniRule"/>
</dbReference>
<dbReference type="STRING" id="553385.GCA_000591415_01841"/>
<dbReference type="Pfam" id="PF02574">
    <property type="entry name" value="S-methyl_trans"/>
    <property type="match status" value="1"/>
</dbReference>
<dbReference type="Proteomes" id="UP000319941">
    <property type="component" value="Unassembled WGS sequence"/>
</dbReference>
<dbReference type="EMBL" id="VNFH01000001">
    <property type="protein sequence ID" value="TVU74012.1"/>
    <property type="molecule type" value="Genomic_DNA"/>
</dbReference>
<evidence type="ECO:0000313" key="7">
    <source>
        <dbReference type="Proteomes" id="UP000319941"/>
    </source>
</evidence>
<feature type="binding site" evidence="3 4">
    <location>
        <position position="229"/>
    </location>
    <ligand>
        <name>Zn(2+)</name>
        <dbReference type="ChEBI" id="CHEBI:29105"/>
    </ligand>
</feature>
<dbReference type="PANTHER" id="PTHR11103">
    <property type="entry name" value="SLR1189 PROTEIN"/>
    <property type="match status" value="1"/>
</dbReference>
<accession>A0A558HY03</accession>
<dbReference type="AlphaFoldDB" id="A0A558HY03"/>
<evidence type="ECO:0000256" key="4">
    <source>
        <dbReference type="PROSITE-ProRule" id="PRU00333"/>
    </source>
</evidence>
<dbReference type="InterPro" id="IPR036589">
    <property type="entry name" value="HCY_dom_sf"/>
</dbReference>
<gene>
    <name evidence="6" type="ORF">FQP86_02050</name>
</gene>
<proteinExistence type="predicted"/>
<evidence type="ECO:0000313" key="6">
    <source>
        <dbReference type="EMBL" id="TVU74012.1"/>
    </source>
</evidence>
<comment type="caution">
    <text evidence="6">The sequence shown here is derived from an EMBL/GenBank/DDBJ whole genome shotgun (WGS) entry which is preliminary data.</text>
</comment>
<dbReference type="InterPro" id="IPR003726">
    <property type="entry name" value="HCY_dom"/>
</dbReference>
<dbReference type="GO" id="GO:0032259">
    <property type="term" value="P:methylation"/>
    <property type="evidence" value="ECO:0007669"/>
    <property type="project" value="UniProtKB-KW"/>
</dbReference>
<keyword evidence="7" id="KW-1185">Reference proteome</keyword>
<dbReference type="InterPro" id="IPR017226">
    <property type="entry name" value="BHMT-like"/>
</dbReference>